<comment type="caution">
    <text evidence="1">The sequence shown here is derived from an EMBL/GenBank/DDBJ whole genome shotgun (WGS) entry which is preliminary data.</text>
</comment>
<evidence type="ECO:0000313" key="1">
    <source>
        <dbReference type="EMBL" id="KAK2168472.1"/>
    </source>
</evidence>
<organism evidence="1 2">
    <name type="scientific">Ridgeia piscesae</name>
    <name type="common">Tubeworm</name>
    <dbReference type="NCBI Taxonomy" id="27915"/>
    <lineage>
        <taxon>Eukaryota</taxon>
        <taxon>Metazoa</taxon>
        <taxon>Spiralia</taxon>
        <taxon>Lophotrochozoa</taxon>
        <taxon>Annelida</taxon>
        <taxon>Polychaeta</taxon>
        <taxon>Sedentaria</taxon>
        <taxon>Canalipalpata</taxon>
        <taxon>Sabellida</taxon>
        <taxon>Siboglinidae</taxon>
        <taxon>Ridgeia</taxon>
    </lineage>
</organism>
<reference evidence="1" key="1">
    <citation type="journal article" date="2023" name="Mol. Biol. Evol.">
        <title>Third-Generation Sequencing Reveals the Adaptive Role of the Epigenome in Three Deep-Sea Polychaetes.</title>
        <authorList>
            <person name="Perez M."/>
            <person name="Aroh O."/>
            <person name="Sun Y."/>
            <person name="Lan Y."/>
            <person name="Juniper S.K."/>
            <person name="Young C.R."/>
            <person name="Angers B."/>
            <person name="Qian P.Y."/>
        </authorList>
    </citation>
    <scope>NUCLEOTIDE SEQUENCE</scope>
    <source>
        <strain evidence="1">R07B-5</strain>
    </source>
</reference>
<dbReference type="EMBL" id="JAODUO010001227">
    <property type="protein sequence ID" value="KAK2168472.1"/>
    <property type="molecule type" value="Genomic_DNA"/>
</dbReference>
<gene>
    <name evidence="1" type="ORF">NP493_1228g00074</name>
</gene>
<accession>A0AAD9NFL8</accession>
<protein>
    <submittedName>
        <fullName evidence="1">Uncharacterized protein</fullName>
    </submittedName>
</protein>
<name>A0AAD9NFL8_RIDPI</name>
<proteinExistence type="predicted"/>
<keyword evidence="2" id="KW-1185">Reference proteome</keyword>
<sequence length="163" mass="18987">MCVNVLCACFVCSSMCTSYIQLWVYRICVQFHVCISHVHRSFHTQYHVYSLQAQYSVYTVIYTVLRVEILYKGPRTQDLYIVQHIQVMYTMSRIQVKHTIVCAHVQIKGTCAPSLMCTSYTQITMCTCSVETMCTSHDQYHMYMLCTQFRVYPLHLCPSCVVS</sequence>
<dbReference type="Proteomes" id="UP001209878">
    <property type="component" value="Unassembled WGS sequence"/>
</dbReference>
<evidence type="ECO:0000313" key="2">
    <source>
        <dbReference type="Proteomes" id="UP001209878"/>
    </source>
</evidence>
<dbReference type="AlphaFoldDB" id="A0AAD9NFL8"/>